<dbReference type="AlphaFoldDB" id="A0A081PFA5"/>
<protein>
    <submittedName>
        <fullName evidence="2">Nucleoside-diphosphate sugar epimerase</fullName>
    </submittedName>
</protein>
<dbReference type="InterPro" id="IPR051783">
    <property type="entry name" value="NAD(P)-dependent_oxidoreduct"/>
</dbReference>
<keyword evidence="3" id="KW-1185">Reference proteome</keyword>
<sequence length="322" mass="35334">MILVTGATGFLGSELILQLTSQGKKLRALKRQHAVIPKHLADNELIEWFIADINDPADLEDAFSGIKQVFHCAALVSFLPSDQAEMLRVNIEGTSNIANLCQLYGVRLVHVSSVAALGEPKKNALITEKDFWEYDKHSGHYAISKYEGEMEVWRSITEGLDAVIVNPSVIIGPSAGFQGSGSIFKLVRKGMNFYTSGGVGIVDVSDVADVMIKLMDSEVTAERFIISSENYTYRKLFKEIAEAFGLKAPQKEAKPWMLGLARRIAGVASAITGKSFGLTKDVVRSSMISSFYDNEKVTLATGIRFKPVGQSIKEVCLKLKNH</sequence>
<name>A0A081PFA5_9SPHI</name>
<evidence type="ECO:0000313" key="3">
    <source>
        <dbReference type="Proteomes" id="UP000028007"/>
    </source>
</evidence>
<dbReference type="eggNOG" id="COG0451">
    <property type="taxonomic scope" value="Bacteria"/>
</dbReference>
<dbReference type="GO" id="GO:0004029">
    <property type="term" value="F:aldehyde dehydrogenase (NAD+) activity"/>
    <property type="evidence" value="ECO:0007669"/>
    <property type="project" value="TreeGrafter"/>
</dbReference>
<comment type="caution">
    <text evidence="2">The sequence shown here is derived from an EMBL/GenBank/DDBJ whole genome shotgun (WGS) entry which is preliminary data.</text>
</comment>
<feature type="domain" description="NAD-dependent epimerase/dehydratase" evidence="1">
    <location>
        <begin position="2"/>
        <end position="217"/>
    </location>
</feature>
<dbReference type="Gene3D" id="3.40.50.720">
    <property type="entry name" value="NAD(P)-binding Rossmann-like Domain"/>
    <property type="match status" value="1"/>
</dbReference>
<evidence type="ECO:0000313" key="2">
    <source>
        <dbReference type="EMBL" id="KEQ29378.1"/>
    </source>
</evidence>
<reference evidence="2 3" key="1">
    <citation type="journal article" date="1992" name="Int. J. Syst. Bacteriol.">
        <title>Sphingobacterium antarcticus sp. nov. a Psychrotrophic Bacterium from the Soils of Schirmacher Oasis, Antarctica.</title>
        <authorList>
            <person name="Shivaji S."/>
            <person name="Ray M.K."/>
            <person name="Rao N.S."/>
            <person name="Saiserr L."/>
            <person name="Jagannadham M.V."/>
            <person name="Kumar G.S."/>
            <person name="Reddy G."/>
            <person name="Bhargava P.M."/>
        </authorList>
    </citation>
    <scope>NUCLEOTIDE SEQUENCE [LARGE SCALE GENOMIC DNA]</scope>
    <source>
        <strain evidence="2 3">4BY</strain>
    </source>
</reference>
<dbReference type="OrthoDB" id="596910at2"/>
<dbReference type="RefSeq" id="WP_037442393.1">
    <property type="nucleotide sequence ID" value="NZ_JNFF01000074.1"/>
</dbReference>
<dbReference type="PANTHER" id="PTHR48079:SF6">
    <property type="entry name" value="NAD(P)-BINDING DOMAIN-CONTAINING PROTEIN-RELATED"/>
    <property type="match status" value="1"/>
</dbReference>
<organism evidence="2 3">
    <name type="scientific">Pedobacter antarcticus 4BY</name>
    <dbReference type="NCBI Taxonomy" id="1358423"/>
    <lineage>
        <taxon>Bacteria</taxon>
        <taxon>Pseudomonadati</taxon>
        <taxon>Bacteroidota</taxon>
        <taxon>Sphingobacteriia</taxon>
        <taxon>Sphingobacteriales</taxon>
        <taxon>Sphingobacteriaceae</taxon>
        <taxon>Pedobacter</taxon>
    </lineage>
</organism>
<dbReference type="SUPFAM" id="SSF51735">
    <property type="entry name" value="NAD(P)-binding Rossmann-fold domains"/>
    <property type="match status" value="1"/>
</dbReference>
<dbReference type="InterPro" id="IPR036291">
    <property type="entry name" value="NAD(P)-bd_dom_sf"/>
</dbReference>
<dbReference type="PANTHER" id="PTHR48079">
    <property type="entry name" value="PROTEIN YEEZ"/>
    <property type="match status" value="1"/>
</dbReference>
<gene>
    <name evidence="2" type="ORF">N180_07470</name>
</gene>
<proteinExistence type="predicted"/>
<dbReference type="Pfam" id="PF01370">
    <property type="entry name" value="Epimerase"/>
    <property type="match status" value="1"/>
</dbReference>
<evidence type="ECO:0000259" key="1">
    <source>
        <dbReference type="Pfam" id="PF01370"/>
    </source>
</evidence>
<dbReference type="GO" id="GO:0005737">
    <property type="term" value="C:cytoplasm"/>
    <property type="evidence" value="ECO:0007669"/>
    <property type="project" value="TreeGrafter"/>
</dbReference>
<dbReference type="InterPro" id="IPR001509">
    <property type="entry name" value="Epimerase_deHydtase"/>
</dbReference>
<dbReference type="Proteomes" id="UP000028007">
    <property type="component" value="Unassembled WGS sequence"/>
</dbReference>
<dbReference type="EMBL" id="JNFF01000074">
    <property type="protein sequence ID" value="KEQ29378.1"/>
    <property type="molecule type" value="Genomic_DNA"/>
</dbReference>
<accession>A0A081PFA5</accession>